<dbReference type="PANTHER" id="PTHR10954">
    <property type="entry name" value="RIBONUCLEASE H2 SUBUNIT A"/>
    <property type="match status" value="1"/>
</dbReference>
<dbReference type="KEGG" id="pmet:G4Y79_11905"/>
<comment type="cofactor">
    <cofactor evidence="2">
        <name>Mg(2+)</name>
        <dbReference type="ChEBI" id="CHEBI:18420"/>
    </cofactor>
</comment>
<dbReference type="HAMAP" id="MF_00052_B">
    <property type="entry name" value="RNase_HII_B"/>
    <property type="match status" value="1"/>
</dbReference>
<dbReference type="Proteomes" id="UP000594468">
    <property type="component" value="Chromosome"/>
</dbReference>
<evidence type="ECO:0000256" key="11">
    <source>
        <dbReference type="ARBA" id="ARBA00022759"/>
    </source>
</evidence>
<name>A0A7S8IFS7_9CHLR</name>
<feature type="domain" description="RNase H type-2" evidence="17">
    <location>
        <begin position="30"/>
        <end position="227"/>
    </location>
</feature>
<evidence type="ECO:0000313" key="18">
    <source>
        <dbReference type="EMBL" id="QPC85035.1"/>
    </source>
</evidence>
<dbReference type="PANTHER" id="PTHR10954:SF18">
    <property type="entry name" value="RIBONUCLEASE HII"/>
    <property type="match status" value="1"/>
</dbReference>
<comment type="catalytic activity">
    <reaction evidence="1 14 15 16">
        <text>Endonucleolytic cleavage to 5'-phosphomonoester.</text>
        <dbReference type="EC" id="3.1.26.4"/>
    </reaction>
</comment>
<evidence type="ECO:0000256" key="1">
    <source>
        <dbReference type="ARBA" id="ARBA00000077"/>
    </source>
</evidence>
<dbReference type="InterPro" id="IPR022898">
    <property type="entry name" value="RNase_HII"/>
</dbReference>
<keyword evidence="8 14" id="KW-0963">Cytoplasm</keyword>
<dbReference type="GO" id="GO:0032299">
    <property type="term" value="C:ribonuclease H2 complex"/>
    <property type="evidence" value="ECO:0007669"/>
    <property type="project" value="TreeGrafter"/>
</dbReference>
<dbReference type="AlphaFoldDB" id="A0A7S8IFS7"/>
<evidence type="ECO:0000256" key="8">
    <source>
        <dbReference type="ARBA" id="ARBA00022490"/>
    </source>
</evidence>
<evidence type="ECO:0000256" key="3">
    <source>
        <dbReference type="ARBA" id="ARBA00004065"/>
    </source>
</evidence>
<dbReference type="PROSITE" id="PS51975">
    <property type="entry name" value="RNASE_H_2"/>
    <property type="match status" value="1"/>
</dbReference>
<organism evidence="18 19">
    <name type="scientific">Phototrophicus methaneseepsis</name>
    <dbReference type="NCBI Taxonomy" id="2710758"/>
    <lineage>
        <taxon>Bacteria</taxon>
        <taxon>Bacillati</taxon>
        <taxon>Chloroflexota</taxon>
        <taxon>Candidatus Thermofontia</taxon>
        <taxon>Phototrophicales</taxon>
        <taxon>Phototrophicaceae</taxon>
        <taxon>Phototrophicus</taxon>
    </lineage>
</organism>
<dbReference type="Gene3D" id="3.30.420.10">
    <property type="entry name" value="Ribonuclease H-like superfamily/Ribonuclease H"/>
    <property type="match status" value="1"/>
</dbReference>
<dbReference type="GO" id="GO:0043137">
    <property type="term" value="P:DNA replication, removal of RNA primer"/>
    <property type="evidence" value="ECO:0007669"/>
    <property type="project" value="TreeGrafter"/>
</dbReference>
<dbReference type="SUPFAM" id="SSF53098">
    <property type="entry name" value="Ribonuclease H-like"/>
    <property type="match status" value="1"/>
</dbReference>
<comment type="function">
    <text evidence="3 14 16">Endonuclease that specifically degrades the RNA of RNA-DNA hybrids.</text>
</comment>
<evidence type="ECO:0000256" key="16">
    <source>
        <dbReference type="RuleBase" id="RU003515"/>
    </source>
</evidence>
<evidence type="ECO:0000259" key="17">
    <source>
        <dbReference type="PROSITE" id="PS51975"/>
    </source>
</evidence>
<keyword evidence="11 14" id="KW-0255">Endonuclease</keyword>
<evidence type="ECO:0000256" key="9">
    <source>
        <dbReference type="ARBA" id="ARBA00022722"/>
    </source>
</evidence>
<feature type="binding site" evidence="14 15">
    <location>
        <position position="136"/>
    </location>
    <ligand>
        <name>a divalent metal cation</name>
        <dbReference type="ChEBI" id="CHEBI:60240"/>
    </ligand>
</feature>
<evidence type="ECO:0000256" key="2">
    <source>
        <dbReference type="ARBA" id="ARBA00001946"/>
    </source>
</evidence>
<dbReference type="InterPro" id="IPR001352">
    <property type="entry name" value="RNase_HII/HIII"/>
</dbReference>
<evidence type="ECO:0000256" key="4">
    <source>
        <dbReference type="ARBA" id="ARBA00004496"/>
    </source>
</evidence>
<evidence type="ECO:0000256" key="6">
    <source>
        <dbReference type="ARBA" id="ARBA00012180"/>
    </source>
</evidence>
<evidence type="ECO:0000313" key="19">
    <source>
        <dbReference type="Proteomes" id="UP000594468"/>
    </source>
</evidence>
<keyword evidence="19" id="KW-1185">Reference proteome</keyword>
<dbReference type="NCBIfam" id="NF000595">
    <property type="entry name" value="PRK00015.1-3"/>
    <property type="match status" value="1"/>
</dbReference>
<dbReference type="InterPro" id="IPR012337">
    <property type="entry name" value="RNaseH-like_sf"/>
</dbReference>
<dbReference type="GO" id="GO:0005737">
    <property type="term" value="C:cytoplasm"/>
    <property type="evidence" value="ECO:0007669"/>
    <property type="project" value="UniProtKB-SubCell"/>
</dbReference>
<dbReference type="GO" id="GO:0003723">
    <property type="term" value="F:RNA binding"/>
    <property type="evidence" value="ECO:0007669"/>
    <property type="project" value="UniProtKB-UniRule"/>
</dbReference>
<protein>
    <recommendedName>
        <fullName evidence="7 14">Ribonuclease HII</fullName>
        <shortName evidence="14">RNase HII</shortName>
        <ecNumber evidence="6 14">3.1.26.4</ecNumber>
    </recommendedName>
</protein>
<keyword evidence="12 14" id="KW-0378">Hydrolase</keyword>
<feature type="binding site" evidence="14 15">
    <location>
        <position position="36"/>
    </location>
    <ligand>
        <name>a divalent metal cation</name>
        <dbReference type="ChEBI" id="CHEBI:60240"/>
    </ligand>
</feature>
<keyword evidence="13 14" id="KW-0464">Manganese</keyword>
<evidence type="ECO:0000256" key="15">
    <source>
        <dbReference type="PROSITE-ProRule" id="PRU01319"/>
    </source>
</evidence>
<dbReference type="EC" id="3.1.26.4" evidence="6 14"/>
<evidence type="ECO:0000256" key="12">
    <source>
        <dbReference type="ARBA" id="ARBA00022801"/>
    </source>
</evidence>
<dbReference type="RefSeq" id="WP_195173098.1">
    <property type="nucleotide sequence ID" value="NZ_CP062983.1"/>
</dbReference>
<evidence type="ECO:0000256" key="13">
    <source>
        <dbReference type="ARBA" id="ARBA00023211"/>
    </source>
</evidence>
<comment type="similarity">
    <text evidence="5 14 16">Belongs to the RNase HII family.</text>
</comment>
<evidence type="ECO:0000256" key="14">
    <source>
        <dbReference type="HAMAP-Rule" id="MF_00052"/>
    </source>
</evidence>
<dbReference type="GO" id="GO:0006298">
    <property type="term" value="P:mismatch repair"/>
    <property type="evidence" value="ECO:0007669"/>
    <property type="project" value="TreeGrafter"/>
</dbReference>
<sequence>MPSQNPEKMPRRDRTASLDIELAHYEQGYHAIVGIDEAGRGPWAGPLTVGAVALPLDRSDLSVVLKGVRDSKMMTPRQREGLVETIKEVSLAWGIGEVDAEEISIMGLTAGTRLAANRAMKMLMKEGFQPDCLFCDYMSLPDWQIYQLRLVKGDQKSLSIAAASVLAKVTRDAYMIDIAEEFPHYGFEKHKGYGTAAHRAALEQYGPCPLHRKHYRPIRELLDANQPDGAA</sequence>
<dbReference type="InterPro" id="IPR024567">
    <property type="entry name" value="RNase_HII/HIII_dom"/>
</dbReference>
<evidence type="ECO:0000256" key="7">
    <source>
        <dbReference type="ARBA" id="ARBA00019179"/>
    </source>
</evidence>
<gene>
    <name evidence="14" type="primary">rnhB</name>
    <name evidence="18" type="ORF">G4Y79_11905</name>
</gene>
<comment type="cofactor">
    <cofactor evidence="14 15">
        <name>Mn(2+)</name>
        <dbReference type="ChEBI" id="CHEBI:29035"/>
    </cofactor>
    <cofactor evidence="14 15">
        <name>Mg(2+)</name>
        <dbReference type="ChEBI" id="CHEBI:18420"/>
    </cofactor>
    <text evidence="14 15">Manganese or magnesium. Binds 1 divalent metal ion per monomer in the absence of substrate. May bind a second metal ion after substrate binding.</text>
</comment>
<evidence type="ECO:0000256" key="10">
    <source>
        <dbReference type="ARBA" id="ARBA00022723"/>
    </source>
</evidence>
<dbReference type="Pfam" id="PF01351">
    <property type="entry name" value="RNase_HII"/>
    <property type="match status" value="1"/>
</dbReference>
<accession>A0A7S8IFS7</accession>
<dbReference type="InterPro" id="IPR036397">
    <property type="entry name" value="RNaseH_sf"/>
</dbReference>
<keyword evidence="9 14" id="KW-0540">Nuclease</keyword>
<feature type="binding site" evidence="14 15">
    <location>
        <position position="37"/>
    </location>
    <ligand>
        <name>a divalent metal cation</name>
        <dbReference type="ChEBI" id="CHEBI:60240"/>
    </ligand>
</feature>
<comment type="subcellular location">
    <subcellularLocation>
        <location evidence="4 14">Cytoplasm</location>
    </subcellularLocation>
</comment>
<reference evidence="18 19" key="1">
    <citation type="submission" date="2020-02" db="EMBL/GenBank/DDBJ databases">
        <authorList>
            <person name="Zheng R.K."/>
            <person name="Sun C.M."/>
        </authorList>
    </citation>
    <scope>NUCLEOTIDE SEQUENCE [LARGE SCALE GENOMIC DNA]</scope>
    <source>
        <strain evidence="19">rifampicinis</strain>
    </source>
</reference>
<evidence type="ECO:0000256" key="5">
    <source>
        <dbReference type="ARBA" id="ARBA00007383"/>
    </source>
</evidence>
<dbReference type="GO" id="GO:0030145">
    <property type="term" value="F:manganese ion binding"/>
    <property type="evidence" value="ECO:0007669"/>
    <property type="project" value="UniProtKB-UniRule"/>
</dbReference>
<dbReference type="CDD" id="cd07182">
    <property type="entry name" value="RNase_HII_bacteria_HII_like"/>
    <property type="match status" value="1"/>
</dbReference>
<keyword evidence="10 14" id="KW-0479">Metal-binding</keyword>
<dbReference type="GO" id="GO:0004523">
    <property type="term" value="F:RNA-DNA hybrid ribonuclease activity"/>
    <property type="evidence" value="ECO:0007669"/>
    <property type="project" value="UniProtKB-UniRule"/>
</dbReference>
<dbReference type="EMBL" id="CP062983">
    <property type="protein sequence ID" value="QPC85035.1"/>
    <property type="molecule type" value="Genomic_DNA"/>
</dbReference>
<proteinExistence type="inferred from homology"/>